<feature type="region of interest" description="Disordered" evidence="1">
    <location>
        <begin position="145"/>
        <end position="177"/>
    </location>
</feature>
<gene>
    <name evidence="2" type="ORF">EYF80_032822</name>
</gene>
<feature type="compositionally biased region" description="Basic and acidic residues" evidence="1">
    <location>
        <begin position="165"/>
        <end position="176"/>
    </location>
</feature>
<dbReference type="AlphaFoldDB" id="A0A4Z2GUI6"/>
<dbReference type="EMBL" id="SRLO01000416">
    <property type="protein sequence ID" value="TNN57011.1"/>
    <property type="molecule type" value="Genomic_DNA"/>
</dbReference>
<evidence type="ECO:0000313" key="3">
    <source>
        <dbReference type="Proteomes" id="UP000314294"/>
    </source>
</evidence>
<comment type="caution">
    <text evidence="2">The sequence shown here is derived from an EMBL/GenBank/DDBJ whole genome shotgun (WGS) entry which is preliminary data.</text>
</comment>
<organism evidence="2 3">
    <name type="scientific">Liparis tanakae</name>
    <name type="common">Tanaka's snailfish</name>
    <dbReference type="NCBI Taxonomy" id="230148"/>
    <lineage>
        <taxon>Eukaryota</taxon>
        <taxon>Metazoa</taxon>
        <taxon>Chordata</taxon>
        <taxon>Craniata</taxon>
        <taxon>Vertebrata</taxon>
        <taxon>Euteleostomi</taxon>
        <taxon>Actinopterygii</taxon>
        <taxon>Neopterygii</taxon>
        <taxon>Teleostei</taxon>
        <taxon>Neoteleostei</taxon>
        <taxon>Acanthomorphata</taxon>
        <taxon>Eupercaria</taxon>
        <taxon>Perciformes</taxon>
        <taxon>Cottioidei</taxon>
        <taxon>Cottales</taxon>
        <taxon>Liparidae</taxon>
        <taxon>Liparis</taxon>
    </lineage>
</organism>
<dbReference type="Proteomes" id="UP000314294">
    <property type="component" value="Unassembled WGS sequence"/>
</dbReference>
<protein>
    <submittedName>
        <fullName evidence="2">Uncharacterized protein</fullName>
    </submittedName>
</protein>
<proteinExistence type="predicted"/>
<evidence type="ECO:0000313" key="2">
    <source>
        <dbReference type="EMBL" id="TNN57011.1"/>
    </source>
</evidence>
<evidence type="ECO:0000256" key="1">
    <source>
        <dbReference type="SAM" id="MobiDB-lite"/>
    </source>
</evidence>
<accession>A0A4Z2GUI6</accession>
<name>A0A4Z2GUI6_9TELE</name>
<sequence length="196" mass="21335">MISMTLRVPSVRRMRRMLADGNQRLPQGGFPSHSHYNKPSHDSQLGIPRLRAFFINVNALLPAAKKKKKEEFPKQGLYVSSCSRAACRGHGDLTRECRVNREGRGGGGGGGGACFLSGSGFGDVSAASAPAHHTSWNTRSRLAHLPEKKKQKKKQQQQQQQLRETSVEHGGGRESCHQCTGGNCSVSLKDGKGINF</sequence>
<keyword evidence="3" id="KW-1185">Reference proteome</keyword>
<reference evidence="2 3" key="1">
    <citation type="submission" date="2019-03" db="EMBL/GenBank/DDBJ databases">
        <title>First draft genome of Liparis tanakae, snailfish: a comprehensive survey of snailfish specific genes.</title>
        <authorList>
            <person name="Kim W."/>
            <person name="Song I."/>
            <person name="Jeong J.-H."/>
            <person name="Kim D."/>
            <person name="Kim S."/>
            <person name="Ryu S."/>
            <person name="Song J.Y."/>
            <person name="Lee S.K."/>
        </authorList>
    </citation>
    <scope>NUCLEOTIDE SEQUENCE [LARGE SCALE GENOMIC DNA]</scope>
    <source>
        <tissue evidence="2">Muscle</tissue>
    </source>
</reference>
<feature type="region of interest" description="Disordered" evidence="1">
    <location>
        <begin position="22"/>
        <end position="42"/>
    </location>
</feature>